<evidence type="ECO:0000313" key="1">
    <source>
        <dbReference type="EMBL" id="QCP33571.1"/>
    </source>
</evidence>
<sequence length="132" mass="14786">MFTYVLGILMVTMVAQAAFGWFQIKRMYQSIEDLKKAYRHTPNLLAIGTAKSGLTFRPGVIVLVVVNESDEIVDYYEMKGRTVFSRFNQKNDYIGCPACSVTALMKRKNDKAAFASALEQISGKRKTAVCPC</sequence>
<gene>
    <name evidence="1" type="ORF">AR1Y2_0117</name>
</gene>
<name>A0A4P8IAL0_9FIRM</name>
<reference evidence="1 2" key="1">
    <citation type="submission" date="2019-05" db="EMBL/GenBank/DDBJ databases">
        <title>Complete genome sequencing of Anaerostipes rhamnosivorans.</title>
        <authorList>
            <person name="Bui T.P.N."/>
            <person name="de Vos W.M."/>
        </authorList>
    </citation>
    <scope>NUCLEOTIDE SEQUENCE [LARGE SCALE GENOMIC DNA]</scope>
    <source>
        <strain evidence="1 2">1y2</strain>
    </source>
</reference>
<dbReference type="InterPro" id="IPR009693">
    <property type="entry name" value="Glucitol_operon_activator"/>
</dbReference>
<evidence type="ECO:0008006" key="3">
    <source>
        <dbReference type="Google" id="ProtNLM"/>
    </source>
</evidence>
<protein>
    <recommendedName>
        <fullName evidence="3">Glucitol operon activator protein</fullName>
    </recommendedName>
</protein>
<dbReference type="AlphaFoldDB" id="A0A4P8IAL0"/>
<proteinExistence type="predicted"/>
<evidence type="ECO:0000313" key="2">
    <source>
        <dbReference type="Proteomes" id="UP000298653"/>
    </source>
</evidence>
<dbReference type="Pfam" id="PF06923">
    <property type="entry name" value="GutM"/>
    <property type="match status" value="1"/>
</dbReference>
<dbReference type="KEGG" id="arf:AR1Y2_0117"/>
<dbReference type="Proteomes" id="UP000298653">
    <property type="component" value="Chromosome"/>
</dbReference>
<organism evidence="1 2">
    <name type="scientific">Anaerostipes rhamnosivorans</name>
    <dbReference type="NCBI Taxonomy" id="1229621"/>
    <lineage>
        <taxon>Bacteria</taxon>
        <taxon>Bacillati</taxon>
        <taxon>Bacillota</taxon>
        <taxon>Clostridia</taxon>
        <taxon>Lachnospirales</taxon>
        <taxon>Lachnospiraceae</taxon>
        <taxon>Anaerostipes</taxon>
    </lineage>
</organism>
<accession>A0A4P8IAL0</accession>
<dbReference type="OrthoDB" id="9096700at2"/>
<keyword evidence="2" id="KW-1185">Reference proteome</keyword>
<dbReference type="EMBL" id="CP040058">
    <property type="protein sequence ID" value="QCP33571.1"/>
    <property type="molecule type" value="Genomic_DNA"/>
</dbReference>
<dbReference type="RefSeq" id="WP_137327230.1">
    <property type="nucleotide sequence ID" value="NZ_CP040058.1"/>
</dbReference>